<comment type="pathway">
    <text evidence="2">Purine metabolism; urate degradation; (S)-allantoin from urate: step 3/3.</text>
</comment>
<sequence length="176" mass="19032">MPGLTRFNAASPAAAEAALLSCCGSRSWARRIATHRPYPDLESLLAAGDEASYDLTATDLAEALAGESAGRSPLTWVRRHPPSGARSRLAAHTALTAAHAEYQRRFGHVFLIYLDEVGPDEVLDAVLVGIRTRLGHEKETESAVAADELRRIARGRLARLATSPSRQPEITQFHLA</sequence>
<dbReference type="EC" id="4.1.1.97" evidence="3"/>
<evidence type="ECO:0000259" key="7">
    <source>
        <dbReference type="Pfam" id="PF09349"/>
    </source>
</evidence>
<proteinExistence type="predicted"/>
<comment type="caution">
    <text evidence="8">The sequence shown here is derived from an EMBL/GenBank/DDBJ whole genome shotgun (WGS) entry which is preliminary data.</text>
</comment>
<dbReference type="OrthoDB" id="4303574at2"/>
<dbReference type="EMBL" id="SRID01000172">
    <property type="protein sequence ID" value="TGB06301.1"/>
    <property type="molecule type" value="Genomic_DNA"/>
</dbReference>
<evidence type="ECO:0000256" key="2">
    <source>
        <dbReference type="ARBA" id="ARBA00004754"/>
    </source>
</evidence>
<dbReference type="NCBIfam" id="NF010372">
    <property type="entry name" value="PRK13798.1"/>
    <property type="match status" value="1"/>
</dbReference>
<keyword evidence="6 8" id="KW-0456">Lyase</keyword>
<dbReference type="PANTHER" id="PTHR43466">
    <property type="entry name" value="2-OXO-4-HYDROXY-4-CARBOXY-5-UREIDOIMIDAZOLINE DECARBOXYLASE-RELATED"/>
    <property type="match status" value="1"/>
</dbReference>
<evidence type="ECO:0000256" key="4">
    <source>
        <dbReference type="ARBA" id="ARBA00022631"/>
    </source>
</evidence>
<evidence type="ECO:0000256" key="1">
    <source>
        <dbReference type="ARBA" id="ARBA00001163"/>
    </source>
</evidence>
<comment type="catalytic activity">
    <reaction evidence="1">
        <text>5-hydroxy-2-oxo-4-ureido-2,5-dihydro-1H-imidazole-5-carboxylate + H(+) = (S)-allantoin + CO2</text>
        <dbReference type="Rhea" id="RHEA:26301"/>
        <dbReference type="ChEBI" id="CHEBI:15378"/>
        <dbReference type="ChEBI" id="CHEBI:15678"/>
        <dbReference type="ChEBI" id="CHEBI:16526"/>
        <dbReference type="ChEBI" id="CHEBI:58639"/>
        <dbReference type="EC" id="4.1.1.97"/>
    </reaction>
</comment>
<dbReference type="GO" id="GO:0051997">
    <property type="term" value="F:2-oxo-4-hydroxy-4-carboxy-5-ureidoimidazoline decarboxylase activity"/>
    <property type="evidence" value="ECO:0007669"/>
    <property type="project" value="UniProtKB-EC"/>
</dbReference>
<dbReference type="PANTHER" id="PTHR43466:SF1">
    <property type="entry name" value="2-OXO-4-HYDROXY-4-CARBOXY-5-UREIDOIMIDAZOLINE DECARBOXYLASE-RELATED"/>
    <property type="match status" value="1"/>
</dbReference>
<keyword evidence="4" id="KW-0659">Purine metabolism</keyword>
<evidence type="ECO:0000256" key="6">
    <source>
        <dbReference type="ARBA" id="ARBA00023239"/>
    </source>
</evidence>
<dbReference type="Pfam" id="PF09349">
    <property type="entry name" value="OHCU_decarbox"/>
    <property type="match status" value="1"/>
</dbReference>
<dbReference type="Proteomes" id="UP000297948">
    <property type="component" value="Unassembled WGS sequence"/>
</dbReference>
<organism evidence="8 9">
    <name type="scientific">Streptomyces palmae</name>
    <dbReference type="NCBI Taxonomy" id="1701085"/>
    <lineage>
        <taxon>Bacteria</taxon>
        <taxon>Bacillati</taxon>
        <taxon>Actinomycetota</taxon>
        <taxon>Actinomycetes</taxon>
        <taxon>Kitasatosporales</taxon>
        <taxon>Streptomycetaceae</taxon>
        <taxon>Streptomyces</taxon>
    </lineage>
</organism>
<accession>A0A4Z0HAR9</accession>
<dbReference type="Gene3D" id="1.10.3330.10">
    <property type="entry name" value="Oxo-4-hydroxy-4-carboxy-5-ureidoimidazoline decarboxylase"/>
    <property type="match status" value="1"/>
</dbReference>
<evidence type="ECO:0000313" key="8">
    <source>
        <dbReference type="EMBL" id="TGB06301.1"/>
    </source>
</evidence>
<evidence type="ECO:0000256" key="5">
    <source>
        <dbReference type="ARBA" id="ARBA00022793"/>
    </source>
</evidence>
<dbReference type="GO" id="GO:0006144">
    <property type="term" value="P:purine nucleobase metabolic process"/>
    <property type="evidence" value="ECO:0007669"/>
    <property type="project" value="UniProtKB-KW"/>
</dbReference>
<reference evidence="8 9" key="1">
    <citation type="submission" date="2019-03" db="EMBL/GenBank/DDBJ databases">
        <authorList>
            <person name="Gonzalez-Pimentel J.L."/>
        </authorList>
    </citation>
    <scope>NUCLEOTIDE SEQUENCE [LARGE SCALE GENOMIC DNA]</scope>
    <source>
        <strain evidence="8 9">JCM 31289</strain>
    </source>
</reference>
<dbReference type="InterPro" id="IPR036778">
    <property type="entry name" value="OHCU_decarboxylase_sf"/>
</dbReference>
<evidence type="ECO:0000313" key="9">
    <source>
        <dbReference type="Proteomes" id="UP000297948"/>
    </source>
</evidence>
<dbReference type="GO" id="GO:0019628">
    <property type="term" value="P:urate catabolic process"/>
    <property type="evidence" value="ECO:0007669"/>
    <property type="project" value="TreeGrafter"/>
</dbReference>
<dbReference type="InterPro" id="IPR018020">
    <property type="entry name" value="OHCU_decarboxylase"/>
</dbReference>
<keyword evidence="5" id="KW-0210">Decarboxylase</keyword>
<gene>
    <name evidence="8" type="ORF">E4099_18465</name>
</gene>
<dbReference type="AlphaFoldDB" id="A0A4Z0HAR9"/>
<feature type="domain" description="Oxo-4-hydroxy-4-carboxy-5-ureidoimidazoline decarboxylase" evidence="7">
    <location>
        <begin position="8"/>
        <end position="158"/>
    </location>
</feature>
<keyword evidence="9" id="KW-1185">Reference proteome</keyword>
<protein>
    <recommendedName>
        <fullName evidence="3">2-oxo-4-hydroxy-4-carboxy-5-ureidoimidazoline decarboxylase</fullName>
        <ecNumber evidence="3">4.1.1.97</ecNumber>
    </recommendedName>
</protein>
<evidence type="ECO:0000256" key="3">
    <source>
        <dbReference type="ARBA" id="ARBA00012257"/>
    </source>
</evidence>
<dbReference type="SUPFAM" id="SSF158694">
    <property type="entry name" value="UraD-Like"/>
    <property type="match status" value="1"/>
</dbReference>
<name>A0A4Z0HAR9_9ACTN</name>